<evidence type="ECO:0000313" key="2">
    <source>
        <dbReference type="Proteomes" id="UP000248012"/>
    </source>
</evidence>
<organism evidence="1 2">
    <name type="scientific">Litorivita pollutaquae</name>
    <dbReference type="NCBI Taxonomy" id="2200892"/>
    <lineage>
        <taxon>Bacteria</taxon>
        <taxon>Pseudomonadati</taxon>
        <taxon>Pseudomonadota</taxon>
        <taxon>Alphaproteobacteria</taxon>
        <taxon>Rhodobacterales</taxon>
        <taxon>Paracoccaceae</taxon>
        <taxon>Litorivita</taxon>
    </lineage>
</organism>
<dbReference type="EMBL" id="QFVT01000014">
    <property type="protein sequence ID" value="PYC46438.1"/>
    <property type="molecule type" value="Genomic_DNA"/>
</dbReference>
<comment type="caution">
    <text evidence="1">The sequence shown here is derived from an EMBL/GenBank/DDBJ whole genome shotgun (WGS) entry which is preliminary data.</text>
</comment>
<accession>A0A2V4MQR4</accession>
<dbReference type="Proteomes" id="UP000248012">
    <property type="component" value="Unassembled WGS sequence"/>
</dbReference>
<name>A0A2V4MQR4_9RHOB</name>
<protein>
    <submittedName>
        <fullName evidence="1">Uncharacterized protein</fullName>
    </submittedName>
</protein>
<dbReference type="AlphaFoldDB" id="A0A2V4MQR4"/>
<reference evidence="1 2" key="1">
    <citation type="submission" date="2018-05" db="EMBL/GenBank/DDBJ databases">
        <title>Oceanovita maritima gen. nov., sp. nov., a marine bacterium in the family Rhodobacteraceae isolated from surface seawater of Lundu port Xiamen, China.</title>
        <authorList>
            <person name="Hetharua B.H."/>
            <person name="Min D."/>
            <person name="Liao H."/>
            <person name="Tian Y."/>
        </authorList>
    </citation>
    <scope>NUCLEOTIDE SEQUENCE [LARGE SCALE GENOMIC DNA]</scope>
    <source>
        <strain evidence="1 2">FSX-11</strain>
    </source>
</reference>
<dbReference type="OrthoDB" id="7916272at2"/>
<gene>
    <name evidence="1" type="ORF">DI396_15615</name>
</gene>
<sequence>MSDIFENHQASLQSPASRVFAVTPDDGADLATATRAINVAAAGIVRVQTVAGDVGDVFVAAGIPFPVRAIRIHATGTTATGIVGLA</sequence>
<keyword evidence="2" id="KW-1185">Reference proteome</keyword>
<evidence type="ECO:0000313" key="1">
    <source>
        <dbReference type="EMBL" id="PYC46438.1"/>
    </source>
</evidence>
<proteinExistence type="predicted"/>
<dbReference type="RefSeq" id="WP_110797298.1">
    <property type="nucleotide sequence ID" value="NZ_KZ826493.1"/>
</dbReference>